<reference evidence="4" key="1">
    <citation type="submission" date="2021-03" db="EMBL/GenBank/DDBJ databases">
        <title>Comparative genomics and phylogenomic investigation of the class Geoglossomycetes provide insights into ecological specialization and systematics.</title>
        <authorList>
            <person name="Melie T."/>
            <person name="Pirro S."/>
            <person name="Miller A.N."/>
            <person name="Quandt A."/>
        </authorList>
    </citation>
    <scope>NUCLEOTIDE SEQUENCE</scope>
    <source>
        <strain evidence="4">CAQ_001_2017</strain>
    </source>
</reference>
<dbReference type="PANTHER" id="PTHR34502:SF6">
    <property type="entry name" value="DUF6594 DOMAIN-CONTAINING PROTEIN"/>
    <property type="match status" value="1"/>
</dbReference>
<feature type="non-terminal residue" evidence="4">
    <location>
        <position position="732"/>
    </location>
</feature>
<evidence type="ECO:0000256" key="1">
    <source>
        <dbReference type="SAM" id="Coils"/>
    </source>
</evidence>
<organism evidence="4 5">
    <name type="scientific">Trichoglossum hirsutum</name>
    <dbReference type="NCBI Taxonomy" id="265104"/>
    <lineage>
        <taxon>Eukaryota</taxon>
        <taxon>Fungi</taxon>
        <taxon>Dikarya</taxon>
        <taxon>Ascomycota</taxon>
        <taxon>Pezizomycotina</taxon>
        <taxon>Geoglossomycetes</taxon>
        <taxon>Geoglossales</taxon>
        <taxon>Geoglossaceae</taxon>
        <taxon>Trichoglossum</taxon>
    </lineage>
</organism>
<feature type="compositionally biased region" description="Basic and acidic residues" evidence="2">
    <location>
        <begin position="395"/>
        <end position="404"/>
    </location>
</feature>
<evidence type="ECO:0000313" key="4">
    <source>
        <dbReference type="EMBL" id="KAH0556080.1"/>
    </source>
</evidence>
<feature type="domain" description="DUF6594" evidence="3">
    <location>
        <begin position="630"/>
        <end position="689"/>
    </location>
</feature>
<accession>A0A9P8L892</accession>
<name>A0A9P8L892_9PEZI</name>
<feature type="compositionally biased region" description="Basic and acidic residues" evidence="2">
    <location>
        <begin position="284"/>
        <end position="298"/>
    </location>
</feature>
<feature type="region of interest" description="Disordered" evidence="2">
    <location>
        <begin position="104"/>
        <end position="243"/>
    </location>
</feature>
<feature type="compositionally biased region" description="Basic and acidic residues" evidence="2">
    <location>
        <begin position="529"/>
        <end position="540"/>
    </location>
</feature>
<feature type="compositionally biased region" description="Basic and acidic residues" evidence="2">
    <location>
        <begin position="443"/>
        <end position="454"/>
    </location>
</feature>
<dbReference type="PANTHER" id="PTHR34502">
    <property type="entry name" value="DUF6594 DOMAIN-CONTAINING PROTEIN-RELATED"/>
    <property type="match status" value="1"/>
</dbReference>
<dbReference type="Pfam" id="PF20237">
    <property type="entry name" value="DUF6594"/>
    <property type="match status" value="1"/>
</dbReference>
<feature type="compositionally biased region" description="Polar residues" evidence="2">
    <location>
        <begin position="78"/>
        <end position="88"/>
    </location>
</feature>
<evidence type="ECO:0000259" key="3">
    <source>
        <dbReference type="Pfam" id="PF20237"/>
    </source>
</evidence>
<feature type="region of interest" description="Disordered" evidence="2">
    <location>
        <begin position="19"/>
        <end position="91"/>
    </location>
</feature>
<dbReference type="AlphaFoldDB" id="A0A9P8L892"/>
<feature type="coiled-coil region" evidence="1">
    <location>
        <begin position="663"/>
        <end position="690"/>
    </location>
</feature>
<gene>
    <name evidence="4" type="ORF">GP486_005980</name>
</gene>
<feature type="compositionally biased region" description="Low complexity" evidence="2">
    <location>
        <begin position="364"/>
        <end position="391"/>
    </location>
</feature>
<dbReference type="InterPro" id="IPR046529">
    <property type="entry name" value="DUF6594"/>
</dbReference>
<dbReference type="Proteomes" id="UP000750711">
    <property type="component" value="Unassembled WGS sequence"/>
</dbReference>
<feature type="compositionally biased region" description="Polar residues" evidence="2">
    <location>
        <begin position="516"/>
        <end position="526"/>
    </location>
</feature>
<keyword evidence="5" id="KW-1185">Reference proteome</keyword>
<proteinExistence type="predicted"/>
<comment type="caution">
    <text evidence="4">The sequence shown here is derived from an EMBL/GenBank/DDBJ whole genome shotgun (WGS) entry which is preliminary data.</text>
</comment>
<feature type="compositionally biased region" description="Basic and acidic residues" evidence="2">
    <location>
        <begin position="307"/>
        <end position="332"/>
    </location>
</feature>
<feature type="compositionally biased region" description="Low complexity" evidence="2">
    <location>
        <begin position="476"/>
        <end position="491"/>
    </location>
</feature>
<keyword evidence="1" id="KW-0175">Coiled coil</keyword>
<sequence length="732" mass="78467">MSPPASYIPPSAETVLDFSDDELPRRHSLVEPSVPLATANKPSKRRERSKEKGAQNSSLSSADKSRKKHTYRERERTATSPTQKSPSLVHSKIRQVFGYNFSEAQSEIGRKSPRPDRAAEVHLEDRPSRHRRTMSTGTLKSAPAVSADSCTENGVTDSDKMARRSSMATYNTGKHRMSIRSTSPSALSTASSSPSEAPTTTSGGSSGSSSTVTQGLVASRNPNRPGGPLDDYGMHPDGDATPRQLEFSLVTSGDAGIASPHTPDSSIAVVENKSLVAVPQRGFRSRDGEPDASRHSNKIDFPPQVRSRKELAQNYWTRREWLREQEESRVRSDSGQSPRRSSSRLRTPDHQATSAAQALDADGRGSPTGSTSSASDSTSGTVGDTDTTRSSSPERSPKAGDARGESPTPSGKISAGSEFEPLLARQRERAATANVYSASRQEPASKADAPRESTSRSSSSGEVGGPARHPNQKPTSSSAAKRASSSGAAGRNVQTSKSRELVSLPAPGNVAMKQRIFSSPQANAPRSRTPREASPERFYRTPDASTYAPSDVSSSRPYPPPLPPEVYLTPPHMAQRGYSPQAGPPSDFFPMPMMVSAPGMGMPPYVAPPPIFRAPSPQISDEGKRSISGYELLASHLSSLCGGSGKTLVPLYRRFETLNHRLLLHLQDEISELEEDLRKVDDADAQARQATAGIGAALPGPASRRAGAKLGGDLEWKRLDVLGRVFVKVGQY</sequence>
<feature type="region of interest" description="Disordered" evidence="2">
    <location>
        <begin position="279"/>
        <end position="559"/>
    </location>
</feature>
<protein>
    <recommendedName>
        <fullName evidence="3">DUF6594 domain-containing protein</fullName>
    </recommendedName>
</protein>
<feature type="compositionally biased region" description="Polar residues" evidence="2">
    <location>
        <begin position="543"/>
        <end position="556"/>
    </location>
</feature>
<dbReference type="EMBL" id="JAGHQM010001235">
    <property type="protein sequence ID" value="KAH0556080.1"/>
    <property type="molecule type" value="Genomic_DNA"/>
</dbReference>
<feature type="compositionally biased region" description="Basic and acidic residues" evidence="2">
    <location>
        <begin position="108"/>
        <end position="127"/>
    </location>
</feature>
<evidence type="ECO:0000313" key="5">
    <source>
        <dbReference type="Proteomes" id="UP000750711"/>
    </source>
</evidence>
<evidence type="ECO:0000256" key="2">
    <source>
        <dbReference type="SAM" id="MobiDB-lite"/>
    </source>
</evidence>
<feature type="compositionally biased region" description="Polar residues" evidence="2">
    <location>
        <begin position="212"/>
        <end position="222"/>
    </location>
</feature>
<feature type="compositionally biased region" description="Low complexity" evidence="2">
    <location>
        <begin position="181"/>
        <end position="211"/>
    </location>
</feature>